<dbReference type="Pfam" id="PF00581">
    <property type="entry name" value="Rhodanese"/>
    <property type="match status" value="1"/>
</dbReference>
<evidence type="ECO:0000313" key="4">
    <source>
        <dbReference type="Proteomes" id="UP001301442"/>
    </source>
</evidence>
<dbReference type="CDD" id="cd00158">
    <property type="entry name" value="RHOD"/>
    <property type="match status" value="1"/>
</dbReference>
<dbReference type="InterPro" id="IPR001307">
    <property type="entry name" value="Thiosulphate_STrfase_CS"/>
</dbReference>
<dbReference type="PROSITE" id="PS00380">
    <property type="entry name" value="RHODANESE_1"/>
    <property type="match status" value="1"/>
</dbReference>
<dbReference type="Gene3D" id="3.40.250.10">
    <property type="entry name" value="Rhodanese-like domain"/>
    <property type="match status" value="1"/>
</dbReference>
<dbReference type="SMART" id="SM00450">
    <property type="entry name" value="RHOD"/>
    <property type="match status" value="1"/>
</dbReference>
<gene>
    <name evidence="3" type="ORF">RI844_17515</name>
</gene>
<name>A0ABZ0GMT6_9GAMM</name>
<sequence length="134" mass="15071">MHKLIVIIFITLLTACSSVAENEQQIKLSGDIAQQQLLKMQTANEDFLLLDVRSTEEYNEGHIPGAINISHQKLANRLAEIGQFKDKNIVVYCRSGRRAGIAIDILRDNKFKHLSHLSGDMQGWQTADLDVVKN</sequence>
<dbReference type="SUPFAM" id="SSF52821">
    <property type="entry name" value="Rhodanese/Cell cycle control phosphatase"/>
    <property type="match status" value="1"/>
</dbReference>
<dbReference type="PANTHER" id="PTHR43031">
    <property type="entry name" value="FAD-DEPENDENT OXIDOREDUCTASE"/>
    <property type="match status" value="1"/>
</dbReference>
<evidence type="ECO:0000256" key="1">
    <source>
        <dbReference type="SAM" id="SignalP"/>
    </source>
</evidence>
<feature type="signal peptide" evidence="1">
    <location>
        <begin position="1"/>
        <end position="20"/>
    </location>
</feature>
<dbReference type="InterPro" id="IPR036873">
    <property type="entry name" value="Rhodanese-like_dom_sf"/>
</dbReference>
<keyword evidence="4" id="KW-1185">Reference proteome</keyword>
<dbReference type="EMBL" id="CP136600">
    <property type="protein sequence ID" value="WOH37141.1"/>
    <property type="molecule type" value="Genomic_DNA"/>
</dbReference>
<proteinExistence type="predicted"/>
<dbReference type="InterPro" id="IPR001763">
    <property type="entry name" value="Rhodanese-like_dom"/>
</dbReference>
<dbReference type="RefSeq" id="WP_348395935.1">
    <property type="nucleotide sequence ID" value="NZ_CP136600.1"/>
</dbReference>
<dbReference type="Proteomes" id="UP001301442">
    <property type="component" value="Chromosome"/>
</dbReference>
<protein>
    <submittedName>
        <fullName evidence="3">Rhodanese-like domain-containing protein</fullName>
    </submittedName>
</protein>
<organism evidence="3 4">
    <name type="scientific">Thalassotalea fonticola</name>
    <dbReference type="NCBI Taxonomy" id="3065649"/>
    <lineage>
        <taxon>Bacteria</taxon>
        <taxon>Pseudomonadati</taxon>
        <taxon>Pseudomonadota</taxon>
        <taxon>Gammaproteobacteria</taxon>
        <taxon>Alteromonadales</taxon>
        <taxon>Colwelliaceae</taxon>
        <taxon>Thalassotalea</taxon>
    </lineage>
</organism>
<reference evidence="3 4" key="1">
    <citation type="submission" date="2023-09" db="EMBL/GenBank/DDBJ databases">
        <authorList>
            <person name="Qi X."/>
        </authorList>
    </citation>
    <scope>NUCLEOTIDE SEQUENCE [LARGE SCALE GENOMIC DNA]</scope>
    <source>
        <strain evidence="3 4">S1-1</strain>
    </source>
</reference>
<evidence type="ECO:0000259" key="2">
    <source>
        <dbReference type="SMART" id="SM00450"/>
    </source>
</evidence>
<feature type="domain" description="Rhodanese" evidence="2">
    <location>
        <begin position="33"/>
        <end position="130"/>
    </location>
</feature>
<dbReference type="PANTHER" id="PTHR43031:SF1">
    <property type="entry name" value="PYRIDINE NUCLEOTIDE-DISULPHIDE OXIDOREDUCTASE"/>
    <property type="match status" value="1"/>
</dbReference>
<evidence type="ECO:0000313" key="3">
    <source>
        <dbReference type="EMBL" id="WOH37141.1"/>
    </source>
</evidence>
<dbReference type="InterPro" id="IPR050229">
    <property type="entry name" value="GlpE_sulfurtransferase"/>
</dbReference>
<feature type="chain" id="PRO_5047077832" evidence="1">
    <location>
        <begin position="21"/>
        <end position="134"/>
    </location>
</feature>
<keyword evidence="1" id="KW-0732">Signal</keyword>
<accession>A0ABZ0GMT6</accession>